<dbReference type="Gene3D" id="3.10.580.10">
    <property type="entry name" value="CBS-domain"/>
    <property type="match status" value="1"/>
</dbReference>
<dbReference type="RefSeq" id="WP_062627504.1">
    <property type="nucleotide sequence ID" value="NZ_AP018738.1"/>
</dbReference>
<dbReference type="InterPro" id="IPR051257">
    <property type="entry name" value="Diverse_CBS-Domain"/>
</dbReference>
<dbReference type="PROSITE" id="PS51371">
    <property type="entry name" value="CBS"/>
    <property type="match status" value="2"/>
</dbReference>
<dbReference type="CDD" id="cd02205">
    <property type="entry name" value="CBS_pair_SF"/>
    <property type="match status" value="1"/>
</dbReference>
<dbReference type="AlphaFoldDB" id="A0A2Z6GBB6"/>
<dbReference type="EMBL" id="AP018738">
    <property type="protein sequence ID" value="BBE50744.1"/>
    <property type="molecule type" value="Genomic_DNA"/>
</dbReference>
<keyword evidence="5" id="KW-1185">Reference proteome</keyword>
<dbReference type="STRING" id="1188319.OYT1_02398"/>
<dbReference type="PANTHER" id="PTHR43080:SF26">
    <property type="entry name" value="REGULATORY PROTEIN"/>
    <property type="match status" value="1"/>
</dbReference>
<reference evidence="4 5" key="1">
    <citation type="submission" date="2018-06" db="EMBL/GenBank/DDBJ databases">
        <title>OYT1 Genome Sequencing.</title>
        <authorList>
            <person name="Kato S."/>
            <person name="Itoh T."/>
            <person name="Ohkuma M."/>
        </authorList>
    </citation>
    <scope>NUCLEOTIDE SEQUENCE [LARGE SCALE GENOMIC DNA]</scope>
    <source>
        <strain evidence="4 5">OYT1</strain>
    </source>
</reference>
<dbReference type="KEGG" id="fam:OYT1_ch1185"/>
<dbReference type="SMART" id="SM00116">
    <property type="entry name" value="CBS"/>
    <property type="match status" value="2"/>
</dbReference>
<dbReference type="PANTHER" id="PTHR43080">
    <property type="entry name" value="CBS DOMAIN-CONTAINING PROTEIN CBSX3, MITOCHONDRIAL"/>
    <property type="match status" value="1"/>
</dbReference>
<organism evidence="4 5">
    <name type="scientific">Ferriphaselus amnicola</name>
    <dbReference type="NCBI Taxonomy" id="1188319"/>
    <lineage>
        <taxon>Bacteria</taxon>
        <taxon>Pseudomonadati</taxon>
        <taxon>Pseudomonadota</taxon>
        <taxon>Betaproteobacteria</taxon>
        <taxon>Nitrosomonadales</taxon>
        <taxon>Gallionellaceae</taxon>
        <taxon>Ferriphaselus</taxon>
    </lineage>
</organism>
<evidence type="ECO:0000313" key="5">
    <source>
        <dbReference type="Proteomes" id="UP000033070"/>
    </source>
</evidence>
<evidence type="ECO:0000256" key="2">
    <source>
        <dbReference type="PROSITE-ProRule" id="PRU00703"/>
    </source>
</evidence>
<dbReference type="SUPFAM" id="SSF54631">
    <property type="entry name" value="CBS-domain pair"/>
    <property type="match status" value="1"/>
</dbReference>
<feature type="domain" description="CBS" evidence="3">
    <location>
        <begin position="7"/>
        <end position="64"/>
    </location>
</feature>
<proteinExistence type="predicted"/>
<evidence type="ECO:0000313" key="4">
    <source>
        <dbReference type="EMBL" id="BBE50744.1"/>
    </source>
</evidence>
<sequence length="153" mass="16595">MTIHQLLSPSSPHLNATDSVAVAAQMLLSNRLSAIPVVDETGRYIGIFSMNRLLSLLLPKAVLIEGGVSDLSFMSDTLELLCERMQQHGAMPVGDVVEKNVRVLYPDTPLLETVLLLYRGENDIPVVDKVSGQLLGMVVGTDLLTRVCKKVPA</sequence>
<feature type="domain" description="CBS" evidence="3">
    <location>
        <begin position="97"/>
        <end position="153"/>
    </location>
</feature>
<gene>
    <name evidence="4" type="ORF">OYT1_ch1185</name>
</gene>
<dbReference type="OrthoDB" id="9811720at2"/>
<protein>
    <recommendedName>
        <fullName evidence="3">CBS domain-containing protein</fullName>
    </recommendedName>
</protein>
<evidence type="ECO:0000256" key="1">
    <source>
        <dbReference type="ARBA" id="ARBA00023122"/>
    </source>
</evidence>
<name>A0A2Z6GBB6_9PROT</name>
<dbReference type="Pfam" id="PF00571">
    <property type="entry name" value="CBS"/>
    <property type="match status" value="2"/>
</dbReference>
<dbReference type="InterPro" id="IPR046342">
    <property type="entry name" value="CBS_dom_sf"/>
</dbReference>
<accession>A0A2Z6GBB6</accession>
<keyword evidence="1 2" id="KW-0129">CBS domain</keyword>
<dbReference type="InterPro" id="IPR000644">
    <property type="entry name" value="CBS_dom"/>
</dbReference>
<dbReference type="Proteomes" id="UP000033070">
    <property type="component" value="Chromosome"/>
</dbReference>
<evidence type="ECO:0000259" key="3">
    <source>
        <dbReference type="PROSITE" id="PS51371"/>
    </source>
</evidence>